<gene>
    <name evidence="2" type="ORF">FOPG_13405</name>
</gene>
<accession>X0HG64</accession>
<proteinExistence type="predicted"/>
<dbReference type="HOGENOM" id="CLU_2483465_0_0_1"/>
<dbReference type="Proteomes" id="UP000030676">
    <property type="component" value="Unassembled WGS sequence"/>
</dbReference>
<dbReference type="EMBL" id="JH658898">
    <property type="protein sequence ID" value="EXL70786.1"/>
    <property type="molecule type" value="Genomic_DNA"/>
</dbReference>
<name>X0HG64_FUSOX</name>
<dbReference type="AlphaFoldDB" id="X0HG64"/>
<protein>
    <recommendedName>
        <fullName evidence="1">GED domain-containing protein</fullName>
    </recommendedName>
</protein>
<organism evidence="2">
    <name type="scientific">Fusarium oxysporum f. sp. conglutinans race 2 54008</name>
    <dbReference type="NCBI Taxonomy" id="1089457"/>
    <lineage>
        <taxon>Eukaryota</taxon>
        <taxon>Fungi</taxon>
        <taxon>Dikarya</taxon>
        <taxon>Ascomycota</taxon>
        <taxon>Pezizomycotina</taxon>
        <taxon>Sordariomycetes</taxon>
        <taxon>Hypocreomycetidae</taxon>
        <taxon>Hypocreales</taxon>
        <taxon>Nectriaceae</taxon>
        <taxon>Fusarium</taxon>
        <taxon>Fusarium oxysporum species complex</taxon>
    </lineage>
</organism>
<evidence type="ECO:0000259" key="1">
    <source>
        <dbReference type="PROSITE" id="PS51388"/>
    </source>
</evidence>
<evidence type="ECO:0000313" key="2">
    <source>
        <dbReference type="EMBL" id="EXL70786.1"/>
    </source>
</evidence>
<dbReference type="PROSITE" id="PS51388">
    <property type="entry name" value="GED"/>
    <property type="match status" value="1"/>
</dbReference>
<sequence length="87" mass="10025">MMIEKYYKLSLISFIAYVNALVIHNGLLEKVPHEIFTHTIVSEQSAKTISYIAGEKEKDTKKRLDCERKLGILQKALVALENFRNND</sequence>
<reference evidence="2" key="1">
    <citation type="submission" date="2011-11" db="EMBL/GenBank/DDBJ databases">
        <title>The Genome Sequence of Fusarium oxysporum PHW808.</title>
        <authorList>
            <consortium name="The Broad Institute Genome Sequencing Platform"/>
            <person name="Ma L.-J."/>
            <person name="Gale L.R."/>
            <person name="Schwartz D.C."/>
            <person name="Zhou S."/>
            <person name="Corby-Kistler H."/>
            <person name="Young S.K."/>
            <person name="Zeng Q."/>
            <person name="Gargeya S."/>
            <person name="Fitzgerald M."/>
            <person name="Haas B."/>
            <person name="Abouelleil A."/>
            <person name="Alvarado L."/>
            <person name="Arachchi H.M."/>
            <person name="Berlin A."/>
            <person name="Brown A."/>
            <person name="Chapman S.B."/>
            <person name="Chen Z."/>
            <person name="Dunbar C."/>
            <person name="Freedman E."/>
            <person name="Gearin G."/>
            <person name="Goldberg J."/>
            <person name="Griggs A."/>
            <person name="Gujja S."/>
            <person name="Heiman D."/>
            <person name="Howarth C."/>
            <person name="Larson L."/>
            <person name="Lui A."/>
            <person name="MacDonald P.J.P."/>
            <person name="Montmayeur A."/>
            <person name="Murphy C."/>
            <person name="Neiman D."/>
            <person name="Pearson M."/>
            <person name="Priest M."/>
            <person name="Roberts A."/>
            <person name="Saif S."/>
            <person name="Shea T."/>
            <person name="Shenoy N."/>
            <person name="Sisk P."/>
            <person name="Stolte C."/>
            <person name="Sykes S."/>
            <person name="Wortman J."/>
            <person name="Nusbaum C."/>
            <person name="Birren B."/>
        </authorList>
    </citation>
    <scope>NUCLEOTIDE SEQUENCE [LARGE SCALE GENOMIC DNA]</scope>
    <source>
        <strain evidence="2">54008</strain>
    </source>
</reference>
<reference evidence="2" key="2">
    <citation type="submission" date="2012-05" db="EMBL/GenBank/DDBJ databases">
        <title>The Genome Annotation of Fusarium oxysporum PHW808.</title>
        <authorList>
            <consortium name="The Broad Institute Genomics Platform"/>
            <person name="Ma L.-J."/>
            <person name="Corby-Kistler H."/>
            <person name="Broz K."/>
            <person name="Gale L.R."/>
            <person name="Jonkers W."/>
            <person name="O'Donnell K."/>
            <person name="Ploetz R."/>
            <person name="Steinberg C."/>
            <person name="Schwartz D.C."/>
            <person name="VanEtten H."/>
            <person name="Zhou S."/>
            <person name="Young S.K."/>
            <person name="Zeng Q."/>
            <person name="Gargeya S."/>
            <person name="Fitzgerald M."/>
            <person name="Abouelleil A."/>
            <person name="Alvarado L."/>
            <person name="Chapman S.B."/>
            <person name="Gainer-Dewar J."/>
            <person name="Goldberg J."/>
            <person name="Griggs A."/>
            <person name="Gujja S."/>
            <person name="Hansen M."/>
            <person name="Howarth C."/>
            <person name="Imamovic A."/>
            <person name="Ireland A."/>
            <person name="Larimer J."/>
            <person name="McCowan C."/>
            <person name="Murphy C."/>
            <person name="Pearson M."/>
            <person name="Poon T.W."/>
            <person name="Priest M."/>
            <person name="Roberts A."/>
            <person name="Saif S."/>
            <person name="Shea T."/>
            <person name="Sykes S."/>
            <person name="Wortman J."/>
            <person name="Nusbaum C."/>
            <person name="Birren B."/>
        </authorList>
    </citation>
    <scope>NUCLEOTIDE SEQUENCE</scope>
    <source>
        <strain evidence="2">54008</strain>
    </source>
</reference>
<dbReference type="InterPro" id="IPR020850">
    <property type="entry name" value="GED_dom"/>
</dbReference>
<feature type="domain" description="GED" evidence="1">
    <location>
        <begin position="1"/>
        <end position="87"/>
    </location>
</feature>